<proteinExistence type="predicted"/>
<comment type="caution">
    <text evidence="2">The sequence shown here is derived from an EMBL/GenBank/DDBJ whole genome shotgun (WGS) entry which is preliminary data.</text>
</comment>
<evidence type="ECO:0000313" key="3">
    <source>
        <dbReference type="Proteomes" id="UP001141806"/>
    </source>
</evidence>
<organism evidence="2 3">
    <name type="scientific">Protea cynaroides</name>
    <dbReference type="NCBI Taxonomy" id="273540"/>
    <lineage>
        <taxon>Eukaryota</taxon>
        <taxon>Viridiplantae</taxon>
        <taxon>Streptophyta</taxon>
        <taxon>Embryophyta</taxon>
        <taxon>Tracheophyta</taxon>
        <taxon>Spermatophyta</taxon>
        <taxon>Magnoliopsida</taxon>
        <taxon>Proteales</taxon>
        <taxon>Proteaceae</taxon>
        <taxon>Protea</taxon>
    </lineage>
</organism>
<protein>
    <submittedName>
        <fullName evidence="2">Uncharacterized protein</fullName>
    </submittedName>
</protein>
<gene>
    <name evidence="2" type="ORF">NE237_007439</name>
</gene>
<dbReference type="PANTHER" id="PTHR34280:SF2">
    <property type="entry name" value="OS01G0920100 PROTEIN"/>
    <property type="match status" value="1"/>
</dbReference>
<evidence type="ECO:0000313" key="2">
    <source>
        <dbReference type="EMBL" id="KAJ4974265.1"/>
    </source>
</evidence>
<dbReference type="PANTHER" id="PTHR34280">
    <property type="entry name" value="OS01G0920100 PROTEIN"/>
    <property type="match status" value="1"/>
</dbReference>
<dbReference type="InterPro" id="IPR038947">
    <property type="entry name" value="At3g27210-like"/>
</dbReference>
<feature type="region of interest" description="Disordered" evidence="1">
    <location>
        <begin position="171"/>
        <end position="192"/>
    </location>
</feature>
<name>A0A9Q0QWG2_9MAGN</name>
<sequence>MKKGYLCFKMGSCVSIDENPDSDMKLRFSFASKADKILIPLPTEEKSINADHPFSELGFKSQSSLQNSTLTSYREFGSKEETFFDSQPWLDSDCESFYSVNGDFTSSRGNTPTHQSGFIVTPQLNKSLSIDGAADTRTEAFVTDKKKNLAELFLESFRANQDDNQTLADNQSISNEKLEPKPNNLDLPPRSNGSPYMCGLNAFCSSELTTNKDFKPEKEKSARAAQCCLPSFVQSRRLSDGKKRLSLETSGEDNKN</sequence>
<dbReference type="EMBL" id="JAMYWD010000004">
    <property type="protein sequence ID" value="KAJ4974265.1"/>
    <property type="molecule type" value="Genomic_DNA"/>
</dbReference>
<dbReference type="AlphaFoldDB" id="A0A9Q0QWG2"/>
<dbReference type="Proteomes" id="UP001141806">
    <property type="component" value="Unassembled WGS sequence"/>
</dbReference>
<accession>A0A9Q0QWG2</accession>
<evidence type="ECO:0000256" key="1">
    <source>
        <dbReference type="SAM" id="MobiDB-lite"/>
    </source>
</evidence>
<reference evidence="2" key="1">
    <citation type="journal article" date="2023" name="Plant J.">
        <title>The genome of the king protea, Protea cynaroides.</title>
        <authorList>
            <person name="Chang J."/>
            <person name="Duong T.A."/>
            <person name="Schoeman C."/>
            <person name="Ma X."/>
            <person name="Roodt D."/>
            <person name="Barker N."/>
            <person name="Li Z."/>
            <person name="Van de Peer Y."/>
            <person name="Mizrachi E."/>
        </authorList>
    </citation>
    <scope>NUCLEOTIDE SEQUENCE</scope>
    <source>
        <tissue evidence="2">Young leaves</tissue>
    </source>
</reference>
<dbReference type="OrthoDB" id="1925325at2759"/>
<keyword evidence="3" id="KW-1185">Reference proteome</keyword>